<protein>
    <recommendedName>
        <fullName evidence="1">Chromo domain-containing protein</fullName>
    </recommendedName>
</protein>
<evidence type="ECO:0000313" key="3">
    <source>
        <dbReference type="Proteomes" id="UP001234989"/>
    </source>
</evidence>
<evidence type="ECO:0000259" key="1">
    <source>
        <dbReference type="Pfam" id="PF00385"/>
    </source>
</evidence>
<evidence type="ECO:0000313" key="2">
    <source>
        <dbReference type="EMBL" id="WMV47189.1"/>
    </source>
</evidence>
<keyword evidence="3" id="KW-1185">Reference proteome</keyword>
<dbReference type="InterPro" id="IPR023780">
    <property type="entry name" value="Chromo_domain"/>
</dbReference>
<dbReference type="SUPFAM" id="SSF54160">
    <property type="entry name" value="Chromo domain-like"/>
    <property type="match status" value="1"/>
</dbReference>
<feature type="non-terminal residue" evidence="2">
    <location>
        <position position="1"/>
    </location>
</feature>
<organism evidence="2 3">
    <name type="scientific">Solanum verrucosum</name>
    <dbReference type="NCBI Taxonomy" id="315347"/>
    <lineage>
        <taxon>Eukaryota</taxon>
        <taxon>Viridiplantae</taxon>
        <taxon>Streptophyta</taxon>
        <taxon>Embryophyta</taxon>
        <taxon>Tracheophyta</taxon>
        <taxon>Spermatophyta</taxon>
        <taxon>Magnoliopsida</taxon>
        <taxon>eudicotyledons</taxon>
        <taxon>Gunneridae</taxon>
        <taxon>Pentapetalae</taxon>
        <taxon>asterids</taxon>
        <taxon>lamiids</taxon>
        <taxon>Solanales</taxon>
        <taxon>Solanaceae</taxon>
        <taxon>Solanoideae</taxon>
        <taxon>Solaneae</taxon>
        <taxon>Solanum</taxon>
    </lineage>
</organism>
<sequence length="81" mass="9496">PTENDEIKDNLSYEEIPVQILDRQVRKLRTNEVALVKVLWRNQFVEEATWEAEEYMKKRYPHLFESGGNADQGTNSLLSTI</sequence>
<name>A0AAF0UL17_SOLVR</name>
<proteinExistence type="predicted"/>
<dbReference type="InterPro" id="IPR016197">
    <property type="entry name" value="Chromo-like_dom_sf"/>
</dbReference>
<dbReference type="PANTHER" id="PTHR46148">
    <property type="entry name" value="CHROMO DOMAIN-CONTAINING PROTEIN"/>
    <property type="match status" value="1"/>
</dbReference>
<gene>
    <name evidence="2" type="ORF">MTR67_040574</name>
</gene>
<accession>A0AAF0UL17</accession>
<dbReference type="Pfam" id="PF00385">
    <property type="entry name" value="Chromo"/>
    <property type="match status" value="1"/>
</dbReference>
<dbReference type="EMBL" id="CP133620">
    <property type="protein sequence ID" value="WMV47189.1"/>
    <property type="molecule type" value="Genomic_DNA"/>
</dbReference>
<feature type="domain" description="Chromo" evidence="1">
    <location>
        <begin position="18"/>
        <end position="65"/>
    </location>
</feature>
<dbReference type="PANTHER" id="PTHR46148:SF56">
    <property type="entry name" value="RETROTRANSPOSON PROTEIN"/>
    <property type="match status" value="1"/>
</dbReference>
<dbReference type="AlphaFoldDB" id="A0AAF0UL17"/>
<reference evidence="2" key="1">
    <citation type="submission" date="2023-08" db="EMBL/GenBank/DDBJ databases">
        <title>A de novo genome assembly of Solanum verrucosum Schlechtendal, a Mexican diploid species geographically isolated from the other diploid A-genome species in potato relatives.</title>
        <authorList>
            <person name="Hosaka K."/>
        </authorList>
    </citation>
    <scope>NUCLEOTIDE SEQUENCE</scope>
    <source>
        <tissue evidence="2">Young leaves</tissue>
    </source>
</reference>
<dbReference type="Proteomes" id="UP001234989">
    <property type="component" value="Chromosome 9"/>
</dbReference>